<dbReference type="SUPFAM" id="SSF48613">
    <property type="entry name" value="Heme oxygenase-like"/>
    <property type="match status" value="1"/>
</dbReference>
<dbReference type="Gene3D" id="1.20.910.10">
    <property type="entry name" value="Heme oxygenase-like"/>
    <property type="match status" value="1"/>
</dbReference>
<name>A0A7X1E7Z7_9BACT</name>
<evidence type="ECO:0000313" key="2">
    <source>
        <dbReference type="Proteomes" id="UP000526501"/>
    </source>
</evidence>
<dbReference type="CDD" id="cd19166">
    <property type="entry name" value="HemeO-bac"/>
    <property type="match status" value="1"/>
</dbReference>
<proteinExistence type="predicted"/>
<accession>A0A7X1E7Z7</accession>
<gene>
    <name evidence="1" type="ORF">H5P27_07040</name>
</gene>
<dbReference type="InterPro" id="IPR016084">
    <property type="entry name" value="Haem_Oase-like_multi-hlx"/>
</dbReference>
<keyword evidence="2" id="KW-1185">Reference proteome</keyword>
<dbReference type="EMBL" id="JACHVC010000007">
    <property type="protein sequence ID" value="MBC2605794.1"/>
    <property type="molecule type" value="Genomic_DNA"/>
</dbReference>
<sequence>MQSKRHDQSPVIDVHQTLVERTRSVHEALHRHPILSQLMRPDLDLKTYQKVLVAYHGFFSSAEQRRTELAVWEEFSLELAASRLEEDLQQLKINTDQSPEPDFDWMDNKLAALGCCYALHGSRHGAVIIERRIATSLPDAPRRFFELGPDPEQWTRLKENLQSQASTPKGFEQLARGAQKTFEQLGQWVSAI</sequence>
<dbReference type="RefSeq" id="WP_185659687.1">
    <property type="nucleotide sequence ID" value="NZ_CAWPOO010000007.1"/>
</dbReference>
<evidence type="ECO:0000313" key="1">
    <source>
        <dbReference type="EMBL" id="MBC2605794.1"/>
    </source>
</evidence>
<organism evidence="1 2">
    <name type="scientific">Pelagicoccus albus</name>
    <dbReference type="NCBI Taxonomy" id="415222"/>
    <lineage>
        <taxon>Bacteria</taxon>
        <taxon>Pseudomonadati</taxon>
        <taxon>Verrucomicrobiota</taxon>
        <taxon>Opitutia</taxon>
        <taxon>Puniceicoccales</taxon>
        <taxon>Pelagicoccaceae</taxon>
        <taxon>Pelagicoccus</taxon>
    </lineage>
</organism>
<reference evidence="1 2" key="1">
    <citation type="submission" date="2020-07" db="EMBL/GenBank/DDBJ databases">
        <authorList>
            <person name="Feng X."/>
        </authorList>
    </citation>
    <scope>NUCLEOTIDE SEQUENCE [LARGE SCALE GENOMIC DNA]</scope>
    <source>
        <strain evidence="1 2">JCM23202</strain>
    </source>
</reference>
<dbReference type="Proteomes" id="UP000526501">
    <property type="component" value="Unassembled WGS sequence"/>
</dbReference>
<protein>
    <submittedName>
        <fullName evidence="1">Biliverdin-producing heme oxygenase</fullName>
    </submittedName>
</protein>
<dbReference type="AlphaFoldDB" id="A0A7X1E7Z7"/>
<comment type="caution">
    <text evidence="1">The sequence shown here is derived from an EMBL/GenBank/DDBJ whole genome shotgun (WGS) entry which is preliminary data.</text>
</comment>